<accession>A0ABN2AD01</accession>
<proteinExistence type="predicted"/>
<dbReference type="InterPro" id="IPR002060">
    <property type="entry name" value="Squ/phyt_synthse"/>
</dbReference>
<dbReference type="SFLD" id="SFLDS00005">
    <property type="entry name" value="Isoprenoid_Synthase_Type_I"/>
    <property type="match status" value="1"/>
</dbReference>
<dbReference type="EMBL" id="BAAALX010000009">
    <property type="protein sequence ID" value="GAA1514814.1"/>
    <property type="molecule type" value="Genomic_DNA"/>
</dbReference>
<evidence type="ECO:0000313" key="2">
    <source>
        <dbReference type="Proteomes" id="UP001500177"/>
    </source>
</evidence>
<organism evidence="1 2">
    <name type="scientific">Brevibacterium permense</name>
    <dbReference type="NCBI Taxonomy" id="234834"/>
    <lineage>
        <taxon>Bacteria</taxon>
        <taxon>Bacillati</taxon>
        <taxon>Actinomycetota</taxon>
        <taxon>Actinomycetes</taxon>
        <taxon>Micrococcales</taxon>
        <taxon>Brevibacteriaceae</taxon>
        <taxon>Brevibacterium</taxon>
    </lineage>
</organism>
<dbReference type="SUPFAM" id="SSF48576">
    <property type="entry name" value="Terpenoid synthases"/>
    <property type="match status" value="1"/>
</dbReference>
<dbReference type="InterPro" id="IPR008949">
    <property type="entry name" value="Isoprenoid_synthase_dom_sf"/>
</dbReference>
<protein>
    <submittedName>
        <fullName evidence="1">Squalene/phytoene synthase family protein</fullName>
    </submittedName>
</protein>
<keyword evidence="2" id="KW-1185">Reference proteome</keyword>
<dbReference type="Proteomes" id="UP001500177">
    <property type="component" value="Unassembled WGS sequence"/>
</dbReference>
<dbReference type="Gene3D" id="1.10.600.10">
    <property type="entry name" value="Farnesyl Diphosphate Synthase"/>
    <property type="match status" value="1"/>
</dbReference>
<dbReference type="RefSeq" id="WP_173151547.1">
    <property type="nucleotide sequence ID" value="NZ_BAAALX010000009.1"/>
</dbReference>
<comment type="caution">
    <text evidence="1">The sequence shown here is derived from an EMBL/GenBank/DDBJ whole genome shotgun (WGS) entry which is preliminary data.</text>
</comment>
<gene>
    <name evidence="1" type="ORF">GCM10009690_17300</name>
</gene>
<evidence type="ECO:0000313" key="1">
    <source>
        <dbReference type="EMBL" id="GAA1514814.1"/>
    </source>
</evidence>
<name>A0ABN2AD01_9MICO</name>
<reference evidence="1 2" key="1">
    <citation type="journal article" date="2019" name="Int. J. Syst. Evol. Microbiol.">
        <title>The Global Catalogue of Microorganisms (GCM) 10K type strain sequencing project: providing services to taxonomists for standard genome sequencing and annotation.</title>
        <authorList>
            <consortium name="The Broad Institute Genomics Platform"/>
            <consortium name="The Broad Institute Genome Sequencing Center for Infectious Disease"/>
            <person name="Wu L."/>
            <person name="Ma J."/>
        </authorList>
    </citation>
    <scope>NUCLEOTIDE SEQUENCE [LARGE SCALE GENOMIC DNA]</scope>
    <source>
        <strain evidence="1 2">JCM 13318</strain>
    </source>
</reference>
<dbReference type="PANTHER" id="PTHR31480">
    <property type="entry name" value="BIFUNCTIONAL LYCOPENE CYCLASE/PHYTOENE SYNTHASE"/>
    <property type="match status" value="1"/>
</dbReference>
<sequence length="311" mass="33964">MTPRSRTATDELYTRTAEDAARAVIASYSTSFGLAVRLLGARNRHHIRNIYALVRIADEIVDGLASEAGLTEAEQREMLDRFASATHAALRNGISDNLVIHAFARTARAAGIDAELIDPFFASMRADLESADTGSGRRTEAATASPVRGFDAKEHAEYVFGSAEVVGLMCLKVFLIDLDRTPAEVARLEYGARQLGAAFQNVNFLRDLADDDQRLGRSYLTSGHRLTEAEKAEWVNTIRQQLDAAQDAITGLPKDARTAVRCACALFTALTERIASTPVAELYRQRVRVPSAVKARLTAHAVMTSAREGRK</sequence>
<dbReference type="Pfam" id="PF00494">
    <property type="entry name" value="SQS_PSY"/>
    <property type="match status" value="1"/>
</dbReference>
<dbReference type="SFLD" id="SFLDG01018">
    <property type="entry name" value="Squalene/Phytoene_Synthase_Lik"/>
    <property type="match status" value="1"/>
</dbReference>